<protein>
    <recommendedName>
        <fullName evidence="4">Lipoprotein</fullName>
    </recommendedName>
</protein>
<feature type="signal peptide" evidence="1">
    <location>
        <begin position="1"/>
        <end position="26"/>
    </location>
</feature>
<dbReference type="Proteomes" id="UP000662747">
    <property type="component" value="Chromosome"/>
</dbReference>
<keyword evidence="3" id="KW-1185">Reference proteome</keyword>
<dbReference type="RefSeq" id="WP_206724555.1">
    <property type="nucleotide sequence ID" value="NZ_CP071090.1"/>
</dbReference>
<dbReference type="PROSITE" id="PS51257">
    <property type="entry name" value="PROKAR_LIPOPROTEIN"/>
    <property type="match status" value="1"/>
</dbReference>
<sequence>MSLKRMLSVIAVVAVPVLSACGSADDAPLDGATSVVDPATGEIVATNFPKDARFLDVATAAVVQPPIDTCRIDDPDCVGTCSPIRDYGCEPCDSTNPLHWCYVPPPPPPPCTAADGLISQYREQRTGLESTQNYEVQIFEGSRCNRWVVTGIGASIVSDSNYEQLVIEYRELYANGTMGPRMLYRTGSNPYRTPEAWVQATDGYALVGVAAGQQGTHDLRTLVGYARQVVVTSSGVRMSGSYQYLYGGINPYGTIDNQAYNTTPNDNEVFIGLGLRSAVQQTKTLISFIGTLP</sequence>
<organism evidence="2 3">
    <name type="scientific">Pyxidicoccus parkwayensis</name>
    <dbReference type="NCBI Taxonomy" id="2813578"/>
    <lineage>
        <taxon>Bacteria</taxon>
        <taxon>Pseudomonadati</taxon>
        <taxon>Myxococcota</taxon>
        <taxon>Myxococcia</taxon>
        <taxon>Myxococcales</taxon>
        <taxon>Cystobacterineae</taxon>
        <taxon>Myxococcaceae</taxon>
        <taxon>Pyxidicoccus</taxon>
    </lineage>
</organism>
<accession>A0ABX7NVT3</accession>
<evidence type="ECO:0008006" key="4">
    <source>
        <dbReference type="Google" id="ProtNLM"/>
    </source>
</evidence>
<reference evidence="2 3" key="1">
    <citation type="submission" date="2021-02" db="EMBL/GenBank/DDBJ databases">
        <title>De Novo genome assembly of isolated myxobacteria.</title>
        <authorList>
            <person name="Stevens D.C."/>
        </authorList>
    </citation>
    <scope>NUCLEOTIDE SEQUENCE [LARGE SCALE GENOMIC DNA]</scope>
    <source>
        <strain evidence="3">SCPEA02</strain>
    </source>
</reference>
<evidence type="ECO:0000256" key="1">
    <source>
        <dbReference type="SAM" id="SignalP"/>
    </source>
</evidence>
<evidence type="ECO:0000313" key="3">
    <source>
        <dbReference type="Proteomes" id="UP000662747"/>
    </source>
</evidence>
<dbReference type="EMBL" id="CP071090">
    <property type="protein sequence ID" value="QSQ22979.1"/>
    <property type="molecule type" value="Genomic_DNA"/>
</dbReference>
<name>A0ABX7NVT3_9BACT</name>
<evidence type="ECO:0000313" key="2">
    <source>
        <dbReference type="EMBL" id="QSQ22979.1"/>
    </source>
</evidence>
<feature type="chain" id="PRO_5046680378" description="Lipoprotein" evidence="1">
    <location>
        <begin position="27"/>
        <end position="293"/>
    </location>
</feature>
<proteinExistence type="predicted"/>
<gene>
    <name evidence="2" type="ORF">JY651_49155</name>
</gene>
<keyword evidence="1" id="KW-0732">Signal</keyword>